<evidence type="ECO:0000313" key="7">
    <source>
        <dbReference type="EMBL" id="MBB4155568.1"/>
    </source>
</evidence>
<dbReference type="Gene3D" id="3.40.50.1820">
    <property type="entry name" value="alpha/beta hydrolase"/>
    <property type="match status" value="1"/>
</dbReference>
<sequence length="483" mass="51257">MGKAIGWTLACAGAALAPPVLAQKRPVAAPIPVATDAPLAPASTRATIVLAGQRLRYRATWSETVLRDPAGVPDATISATSYVRTDVSDPATRPVVILFNGGPGASSSPLHFSAFGPRRLGPRDASGNRALLDNGETLLDVADLVFVDPVGTGFSRPLRPGGGQRYWSVEGDATAVLTLVRDWLRANRRTISPLFLAGESYGTYRLGTMARHLDGLNVAGLILVSPALDFGTAADQAAIDRLPTMALAAAVRRQPGDAATQWDAARRFAETDYAVALQQGTLLPAAERDRVQATVTRFTGASDLRPQTQPFLETVLPGHIVSRLDVRVAQPKAPPANADRPAAANDPSLGLGRSNVIVSAPITRYLTQDIGVRTSRDYVSLTLDVNFAWNWQRPDTEPGATWSVVPAIAQAMAARPGVRLLAIGGYYDLATPWLATRHALTRGDLPMDRVTLLPLASGHSPFEDEAERARGAASIRAFIAAAK</sequence>
<dbReference type="InterPro" id="IPR001563">
    <property type="entry name" value="Peptidase_S10"/>
</dbReference>
<keyword evidence="3 6" id="KW-0732">Signal</keyword>
<evidence type="ECO:0000256" key="5">
    <source>
        <dbReference type="ARBA" id="ARBA00023180"/>
    </source>
</evidence>
<dbReference type="InterPro" id="IPR029058">
    <property type="entry name" value="AB_hydrolase_fold"/>
</dbReference>
<gene>
    <name evidence="7" type="ORF">GGQ80_003493</name>
</gene>
<dbReference type="RefSeq" id="WP_183987193.1">
    <property type="nucleotide sequence ID" value="NZ_JACIEV010000015.1"/>
</dbReference>
<dbReference type="SUPFAM" id="SSF53474">
    <property type="entry name" value="alpha/beta-Hydrolases"/>
    <property type="match status" value="1"/>
</dbReference>
<evidence type="ECO:0000256" key="3">
    <source>
        <dbReference type="ARBA" id="ARBA00022729"/>
    </source>
</evidence>
<comment type="caution">
    <text evidence="7">The sequence shown here is derived from an EMBL/GenBank/DDBJ whole genome shotgun (WGS) entry which is preliminary data.</text>
</comment>
<feature type="signal peptide" evidence="6">
    <location>
        <begin position="1"/>
        <end position="22"/>
    </location>
</feature>
<proteinExistence type="predicted"/>
<reference evidence="7 8" key="1">
    <citation type="submission" date="2020-08" db="EMBL/GenBank/DDBJ databases">
        <title>Genomic Encyclopedia of Type Strains, Phase IV (KMG-IV): sequencing the most valuable type-strain genomes for metagenomic binning, comparative biology and taxonomic classification.</title>
        <authorList>
            <person name="Goeker M."/>
        </authorList>
    </citation>
    <scope>NUCLEOTIDE SEQUENCE [LARGE SCALE GENOMIC DNA]</scope>
    <source>
        <strain evidence="7 8">YC6723</strain>
    </source>
</reference>
<accession>A0A840FNV6</accession>
<dbReference type="EMBL" id="JACIEV010000015">
    <property type="protein sequence ID" value="MBB4155568.1"/>
    <property type="molecule type" value="Genomic_DNA"/>
</dbReference>
<evidence type="ECO:0000313" key="8">
    <source>
        <dbReference type="Proteomes" id="UP000529795"/>
    </source>
</evidence>
<dbReference type="GO" id="GO:0006508">
    <property type="term" value="P:proteolysis"/>
    <property type="evidence" value="ECO:0007669"/>
    <property type="project" value="UniProtKB-KW"/>
</dbReference>
<dbReference type="PANTHER" id="PTHR11802">
    <property type="entry name" value="SERINE PROTEASE FAMILY S10 SERINE CARBOXYPEPTIDASE"/>
    <property type="match status" value="1"/>
</dbReference>
<keyword evidence="1 7" id="KW-0121">Carboxypeptidase</keyword>
<keyword evidence="5" id="KW-0325">Glycoprotein</keyword>
<dbReference type="AlphaFoldDB" id="A0A840FNV6"/>
<dbReference type="Proteomes" id="UP000529795">
    <property type="component" value="Unassembled WGS sequence"/>
</dbReference>
<evidence type="ECO:0000256" key="6">
    <source>
        <dbReference type="SAM" id="SignalP"/>
    </source>
</evidence>
<dbReference type="Pfam" id="PF00450">
    <property type="entry name" value="Peptidase_S10"/>
    <property type="match status" value="1"/>
</dbReference>
<keyword evidence="8" id="KW-1185">Reference proteome</keyword>
<dbReference type="GO" id="GO:0004185">
    <property type="term" value="F:serine-type carboxypeptidase activity"/>
    <property type="evidence" value="ECO:0007669"/>
    <property type="project" value="InterPro"/>
</dbReference>
<name>A0A840FNV6_9SPHN</name>
<feature type="chain" id="PRO_5032340030" evidence="6">
    <location>
        <begin position="23"/>
        <end position="483"/>
    </location>
</feature>
<protein>
    <submittedName>
        <fullName evidence="7">Carboxypeptidase C (Cathepsin A)</fullName>
    </submittedName>
</protein>
<evidence type="ECO:0000256" key="1">
    <source>
        <dbReference type="ARBA" id="ARBA00022645"/>
    </source>
</evidence>
<keyword evidence="2" id="KW-0645">Protease</keyword>
<evidence type="ECO:0000256" key="4">
    <source>
        <dbReference type="ARBA" id="ARBA00022801"/>
    </source>
</evidence>
<keyword evidence="4" id="KW-0378">Hydrolase</keyword>
<dbReference type="PANTHER" id="PTHR11802:SF3">
    <property type="entry name" value="RETINOID-INDUCIBLE SERINE CARBOXYPEPTIDASE"/>
    <property type="match status" value="1"/>
</dbReference>
<evidence type="ECO:0000256" key="2">
    <source>
        <dbReference type="ARBA" id="ARBA00022670"/>
    </source>
</evidence>
<organism evidence="7 8">
    <name type="scientific">Sphingomonas jinjuensis</name>
    <dbReference type="NCBI Taxonomy" id="535907"/>
    <lineage>
        <taxon>Bacteria</taxon>
        <taxon>Pseudomonadati</taxon>
        <taxon>Pseudomonadota</taxon>
        <taxon>Alphaproteobacteria</taxon>
        <taxon>Sphingomonadales</taxon>
        <taxon>Sphingomonadaceae</taxon>
        <taxon>Sphingomonas</taxon>
    </lineage>
</organism>